<gene>
    <name evidence="1" type="ORF">LCGC14_3083770</name>
</gene>
<dbReference type="InterPro" id="IPR026350">
    <property type="entry name" value="GxxExxY"/>
</dbReference>
<name>A0A0F8X149_9ZZZZ</name>
<sequence>MKVLVDKCQDIAREIFNELGCGFDESIYQRAFEVSLRLAGYLYENKKVIPVYYKGYNVGDGEADLVVYGGKKQSLVIELKAIGAALSPKEETQLRKYLELLGIETGLLINFPQAGRKEVPEEPEIRQVSI</sequence>
<dbReference type="EMBL" id="LAZR01065948">
    <property type="protein sequence ID" value="KKK54530.1"/>
    <property type="molecule type" value="Genomic_DNA"/>
</dbReference>
<evidence type="ECO:0000313" key="1">
    <source>
        <dbReference type="EMBL" id="KKK54530.1"/>
    </source>
</evidence>
<dbReference type="AlphaFoldDB" id="A0A0F8X149"/>
<protein>
    <recommendedName>
        <fullName evidence="2">GxxExxY protein</fullName>
    </recommendedName>
</protein>
<accession>A0A0F8X149</accession>
<reference evidence="1" key="1">
    <citation type="journal article" date="2015" name="Nature">
        <title>Complex archaea that bridge the gap between prokaryotes and eukaryotes.</title>
        <authorList>
            <person name="Spang A."/>
            <person name="Saw J.H."/>
            <person name="Jorgensen S.L."/>
            <person name="Zaremba-Niedzwiedzka K."/>
            <person name="Martijn J."/>
            <person name="Lind A.E."/>
            <person name="van Eijk R."/>
            <person name="Schleper C."/>
            <person name="Guy L."/>
            <person name="Ettema T.J."/>
        </authorList>
    </citation>
    <scope>NUCLEOTIDE SEQUENCE</scope>
</reference>
<evidence type="ECO:0008006" key="2">
    <source>
        <dbReference type="Google" id="ProtNLM"/>
    </source>
</evidence>
<dbReference type="NCBIfam" id="TIGR04256">
    <property type="entry name" value="GxxExxY"/>
    <property type="match status" value="1"/>
</dbReference>
<dbReference type="Pfam" id="PF13366">
    <property type="entry name" value="PDDEXK_3"/>
    <property type="match status" value="1"/>
</dbReference>
<organism evidence="1">
    <name type="scientific">marine sediment metagenome</name>
    <dbReference type="NCBI Taxonomy" id="412755"/>
    <lineage>
        <taxon>unclassified sequences</taxon>
        <taxon>metagenomes</taxon>
        <taxon>ecological metagenomes</taxon>
    </lineage>
</organism>
<comment type="caution">
    <text evidence="1">The sequence shown here is derived from an EMBL/GenBank/DDBJ whole genome shotgun (WGS) entry which is preliminary data.</text>
</comment>
<proteinExistence type="predicted"/>